<evidence type="ECO:0000313" key="2">
    <source>
        <dbReference type="EMBL" id="MED6219062.1"/>
    </source>
</evidence>
<protein>
    <submittedName>
        <fullName evidence="2">Uncharacterized protein</fullName>
    </submittedName>
</protein>
<organism evidence="2 3">
    <name type="scientific">Stylosanthes scabra</name>
    <dbReference type="NCBI Taxonomy" id="79078"/>
    <lineage>
        <taxon>Eukaryota</taxon>
        <taxon>Viridiplantae</taxon>
        <taxon>Streptophyta</taxon>
        <taxon>Embryophyta</taxon>
        <taxon>Tracheophyta</taxon>
        <taxon>Spermatophyta</taxon>
        <taxon>Magnoliopsida</taxon>
        <taxon>eudicotyledons</taxon>
        <taxon>Gunneridae</taxon>
        <taxon>Pentapetalae</taxon>
        <taxon>rosids</taxon>
        <taxon>fabids</taxon>
        <taxon>Fabales</taxon>
        <taxon>Fabaceae</taxon>
        <taxon>Papilionoideae</taxon>
        <taxon>50 kb inversion clade</taxon>
        <taxon>dalbergioids sensu lato</taxon>
        <taxon>Dalbergieae</taxon>
        <taxon>Pterocarpus clade</taxon>
        <taxon>Stylosanthes</taxon>
    </lineage>
</organism>
<feature type="region of interest" description="Disordered" evidence="1">
    <location>
        <begin position="113"/>
        <end position="233"/>
    </location>
</feature>
<evidence type="ECO:0000256" key="1">
    <source>
        <dbReference type="SAM" id="MobiDB-lite"/>
    </source>
</evidence>
<gene>
    <name evidence="2" type="ORF">PIB30_032428</name>
</gene>
<name>A0ABU6Z8Z6_9FABA</name>
<proteinExistence type="predicted"/>
<feature type="compositionally biased region" description="Polar residues" evidence="1">
    <location>
        <begin position="224"/>
        <end position="233"/>
    </location>
</feature>
<evidence type="ECO:0000313" key="3">
    <source>
        <dbReference type="Proteomes" id="UP001341840"/>
    </source>
</evidence>
<feature type="compositionally biased region" description="Acidic residues" evidence="1">
    <location>
        <begin position="136"/>
        <end position="158"/>
    </location>
</feature>
<feature type="compositionally biased region" description="Basic and acidic residues" evidence="1">
    <location>
        <begin position="181"/>
        <end position="191"/>
    </location>
</feature>
<keyword evidence="3" id="KW-1185">Reference proteome</keyword>
<comment type="caution">
    <text evidence="2">The sequence shown here is derived from an EMBL/GenBank/DDBJ whole genome shotgun (WGS) entry which is preliminary data.</text>
</comment>
<accession>A0ABU6Z8Z6</accession>
<dbReference type="EMBL" id="JASCZI010272003">
    <property type="protein sequence ID" value="MED6219062.1"/>
    <property type="molecule type" value="Genomic_DNA"/>
</dbReference>
<reference evidence="2 3" key="1">
    <citation type="journal article" date="2023" name="Plants (Basel)">
        <title>Bridging the Gap: Combining Genomics and Transcriptomics Approaches to Understand Stylosanthes scabra, an Orphan Legume from the Brazilian Caatinga.</title>
        <authorList>
            <person name="Ferreira-Neto J.R.C."/>
            <person name="da Silva M.D."/>
            <person name="Binneck E."/>
            <person name="de Melo N.F."/>
            <person name="da Silva R.H."/>
            <person name="de Melo A.L.T.M."/>
            <person name="Pandolfi V."/>
            <person name="Bustamante F.O."/>
            <person name="Brasileiro-Vidal A.C."/>
            <person name="Benko-Iseppon A.M."/>
        </authorList>
    </citation>
    <scope>NUCLEOTIDE SEQUENCE [LARGE SCALE GENOMIC DNA]</scope>
    <source>
        <tissue evidence="2">Leaves</tissue>
    </source>
</reference>
<sequence>MAIVSRLCLNIDSSLILKFQDGPQEEVNGCKGEREARHTTHPKISAFGGVTSLFATNFSQIRAMTEQAIGIGKKTARISVKPLRKRFSQRIIARGGPSRPKPKKVEVIDLVSDDEAEEEGAEAAMEQPPLVANREEPEEEEEDPEYEEEEEEEDPEESVEPHEIHSSWSPLSPFPATLELGKGEYDDHHNWNYDGDLDQWGTDVVGGEPAAAQSHDSVDGSKGSWFTPSTSTD</sequence>
<dbReference type="Proteomes" id="UP001341840">
    <property type="component" value="Unassembled WGS sequence"/>
</dbReference>